<evidence type="ECO:0000313" key="3">
    <source>
        <dbReference type="EMBL" id="RGW43370.1"/>
    </source>
</evidence>
<name>A0A3E5F065_PHOVU</name>
<sequence>MNMNNLNQGFSVKCGKTTDSFDELKMLCEKEADKLLETIDFSSQSMTSVAFWTTDIPELICVGDFFKEKGDKVSYHLDFSQTTL</sequence>
<evidence type="ECO:0000313" key="1">
    <source>
        <dbReference type="EMBL" id="QEW35506.1"/>
    </source>
</evidence>
<dbReference type="Proteomes" id="UP000285469">
    <property type="component" value="Unassembled WGS sequence"/>
</dbReference>
<dbReference type="Proteomes" id="UP000285379">
    <property type="component" value="Unassembled WGS sequence"/>
</dbReference>
<dbReference type="AlphaFoldDB" id="A0A3E5F065"/>
<evidence type="ECO:0000313" key="4">
    <source>
        <dbReference type="Proteomes" id="UP000285379"/>
    </source>
</evidence>
<evidence type="ECO:0000313" key="5">
    <source>
        <dbReference type="Proteomes" id="UP000285469"/>
    </source>
</evidence>
<dbReference type="EMBL" id="CP043529">
    <property type="protein sequence ID" value="QEW35506.1"/>
    <property type="molecule type" value="Genomic_DNA"/>
</dbReference>
<dbReference type="EMBL" id="QSAI01000064">
    <property type="protein sequence ID" value="RGW43370.1"/>
    <property type="molecule type" value="Genomic_DNA"/>
</dbReference>
<protein>
    <submittedName>
        <fullName evidence="2">Uncharacterized protein</fullName>
    </submittedName>
</protein>
<reference evidence="1 6" key="2">
    <citation type="submission" date="2019-09" db="EMBL/GenBank/DDBJ databases">
        <title>Commensal-derived Metabolites Govern Vibrio cholerae Pathogenesis in Host.</title>
        <authorList>
            <person name="Yoon S.S."/>
            <person name="Yoon M.Y."/>
        </authorList>
    </citation>
    <scope>NUCLEOTIDE SEQUENCE [LARGE SCALE GENOMIC DNA]</scope>
    <source>
        <strain evidence="1 6">VIC01</strain>
    </source>
</reference>
<accession>A0A3E5F065</accession>
<evidence type="ECO:0000313" key="2">
    <source>
        <dbReference type="EMBL" id="RGV03162.1"/>
    </source>
</evidence>
<organism evidence="2 4">
    <name type="scientific">Phocaeicola vulgatus</name>
    <name type="common">Bacteroides vulgatus</name>
    <dbReference type="NCBI Taxonomy" id="821"/>
    <lineage>
        <taxon>Bacteria</taxon>
        <taxon>Pseudomonadati</taxon>
        <taxon>Bacteroidota</taxon>
        <taxon>Bacteroidia</taxon>
        <taxon>Bacteroidales</taxon>
        <taxon>Bacteroidaceae</taxon>
        <taxon>Phocaeicola</taxon>
    </lineage>
</organism>
<dbReference type="Proteomes" id="UP000326091">
    <property type="component" value="Chromosome"/>
</dbReference>
<proteinExistence type="predicted"/>
<dbReference type="RefSeq" id="WP_117589460.1">
    <property type="nucleotide sequence ID" value="NZ_QSAI01000064.1"/>
</dbReference>
<reference evidence="4 5" key="1">
    <citation type="submission" date="2018-08" db="EMBL/GenBank/DDBJ databases">
        <title>A genome reference for cultivated species of the human gut microbiota.</title>
        <authorList>
            <person name="Zou Y."/>
            <person name="Xue W."/>
            <person name="Luo G."/>
        </authorList>
    </citation>
    <scope>NUCLEOTIDE SEQUENCE [LARGE SCALE GENOMIC DNA]</scope>
    <source>
        <strain evidence="3 5">AF12-25</strain>
        <strain evidence="2 4">AF14-8</strain>
    </source>
</reference>
<dbReference type="EMBL" id="QRYT01000090">
    <property type="protein sequence ID" value="RGV03162.1"/>
    <property type="molecule type" value="Genomic_DNA"/>
</dbReference>
<gene>
    <name evidence="3" type="ORF">DWV70_21670</name>
    <name evidence="2" type="ORF">DWW27_22020</name>
    <name evidence="1" type="ORF">VIC01_00992</name>
</gene>
<evidence type="ECO:0000313" key="6">
    <source>
        <dbReference type="Proteomes" id="UP000326091"/>
    </source>
</evidence>